<evidence type="ECO:0000256" key="1">
    <source>
        <dbReference type="ARBA" id="ARBA00009437"/>
    </source>
</evidence>
<dbReference type="AlphaFoldDB" id="A0A369M9H8"/>
<name>A0A369M9H8_9ACTN</name>
<keyword evidence="4" id="KW-0804">Transcription</keyword>
<evidence type="ECO:0000256" key="4">
    <source>
        <dbReference type="ARBA" id="ARBA00023163"/>
    </source>
</evidence>
<dbReference type="Gene3D" id="3.40.190.290">
    <property type="match status" value="1"/>
</dbReference>
<dbReference type="PROSITE" id="PS50931">
    <property type="entry name" value="HTH_LYSR"/>
    <property type="match status" value="1"/>
</dbReference>
<dbReference type="GeneID" id="78358402"/>
<keyword evidence="7" id="KW-1185">Reference proteome</keyword>
<reference evidence="6 7" key="1">
    <citation type="journal article" date="2018" name="Elife">
        <title>Discovery and characterization of a prevalent human gut bacterial enzyme sufficient for the inactivation of a family of plant toxins.</title>
        <authorList>
            <person name="Koppel N."/>
            <person name="Bisanz J.E."/>
            <person name="Pandelia M.E."/>
            <person name="Turnbaugh P.J."/>
            <person name="Balskus E.P."/>
        </authorList>
    </citation>
    <scope>NUCLEOTIDE SEQUENCE [LARGE SCALE GENOMIC DNA]</scope>
    <source>
        <strain evidence="6 7">3C</strain>
    </source>
</reference>
<evidence type="ECO:0000313" key="7">
    <source>
        <dbReference type="Proteomes" id="UP000254000"/>
    </source>
</evidence>
<evidence type="ECO:0000259" key="5">
    <source>
        <dbReference type="PROSITE" id="PS50931"/>
    </source>
</evidence>
<dbReference type="InterPro" id="IPR000847">
    <property type="entry name" value="LysR_HTH_N"/>
</dbReference>
<accession>A0A369M9H8</accession>
<keyword evidence="3" id="KW-0238">DNA-binding</keyword>
<dbReference type="GO" id="GO:0003677">
    <property type="term" value="F:DNA binding"/>
    <property type="evidence" value="ECO:0007669"/>
    <property type="project" value="UniProtKB-KW"/>
</dbReference>
<dbReference type="PANTHER" id="PTHR30346:SF28">
    <property type="entry name" value="HTH-TYPE TRANSCRIPTIONAL REGULATOR CYNR"/>
    <property type="match status" value="1"/>
</dbReference>
<dbReference type="PANTHER" id="PTHR30346">
    <property type="entry name" value="TRANSCRIPTIONAL DUAL REGULATOR HCAR-RELATED"/>
    <property type="match status" value="1"/>
</dbReference>
<dbReference type="GO" id="GO:0032993">
    <property type="term" value="C:protein-DNA complex"/>
    <property type="evidence" value="ECO:0007669"/>
    <property type="project" value="TreeGrafter"/>
</dbReference>
<dbReference type="SUPFAM" id="SSF53850">
    <property type="entry name" value="Periplasmic binding protein-like II"/>
    <property type="match status" value="1"/>
</dbReference>
<proteinExistence type="inferred from homology"/>
<comment type="similarity">
    <text evidence="1">Belongs to the LysR transcriptional regulatory family.</text>
</comment>
<feature type="domain" description="HTH lysR-type" evidence="5">
    <location>
        <begin position="1"/>
        <end position="58"/>
    </location>
</feature>
<dbReference type="InterPro" id="IPR036388">
    <property type="entry name" value="WH-like_DNA-bd_sf"/>
</dbReference>
<dbReference type="Pfam" id="PF03466">
    <property type="entry name" value="LysR_substrate"/>
    <property type="match status" value="1"/>
</dbReference>
<dbReference type="Pfam" id="PF00126">
    <property type="entry name" value="HTH_1"/>
    <property type="match status" value="1"/>
</dbReference>
<dbReference type="GO" id="GO:0003700">
    <property type="term" value="F:DNA-binding transcription factor activity"/>
    <property type="evidence" value="ECO:0007669"/>
    <property type="project" value="InterPro"/>
</dbReference>
<dbReference type="SUPFAM" id="SSF46785">
    <property type="entry name" value="Winged helix' DNA-binding domain"/>
    <property type="match status" value="1"/>
</dbReference>
<sequence>MNIKQITYLAAVIEHGSLSAAAKDQYVTVQTVSKAIADLERELGRRLFVRESRGMRPTPFCQEFGEKALGVIAGFDSLEAFARSYGERGGLPDRLRLALNTPAFPGNEVVRENTASFSRARLGIEVTYELATGEAGFEGLADGTYDALVTVGAFRHGDVECFPVGTVPAGVMMGARHPLAQKDVVSLEDLARYPMGLSSWFDDANETIVEHYRQQGAHLNFVELALADVVRFLGEGGIIFTTGIPALGRADPSLTVRVLAPKDAVPVPICLVCLKGRGAMMRSVVEKLRLGDGGLPFLK</sequence>
<dbReference type="EMBL" id="PPTS01000001">
    <property type="protein sequence ID" value="RDB67155.1"/>
    <property type="molecule type" value="Genomic_DNA"/>
</dbReference>
<evidence type="ECO:0000256" key="3">
    <source>
        <dbReference type="ARBA" id="ARBA00023125"/>
    </source>
</evidence>
<dbReference type="Proteomes" id="UP000254000">
    <property type="component" value="Unassembled WGS sequence"/>
</dbReference>
<evidence type="ECO:0000313" key="6">
    <source>
        <dbReference type="EMBL" id="RDB67155.1"/>
    </source>
</evidence>
<keyword evidence="2" id="KW-0805">Transcription regulation</keyword>
<protein>
    <submittedName>
        <fullName evidence="6">LysR family transcriptional regulator</fullName>
    </submittedName>
</protein>
<organism evidence="6 7">
    <name type="scientific">Gordonibacter pamelaeae</name>
    <dbReference type="NCBI Taxonomy" id="471189"/>
    <lineage>
        <taxon>Bacteria</taxon>
        <taxon>Bacillati</taxon>
        <taxon>Actinomycetota</taxon>
        <taxon>Coriobacteriia</taxon>
        <taxon>Eggerthellales</taxon>
        <taxon>Eggerthellaceae</taxon>
        <taxon>Gordonibacter</taxon>
    </lineage>
</organism>
<dbReference type="InterPro" id="IPR036390">
    <property type="entry name" value="WH_DNA-bd_sf"/>
</dbReference>
<dbReference type="OrthoDB" id="8679253at2"/>
<dbReference type="Gene3D" id="1.10.10.10">
    <property type="entry name" value="Winged helix-like DNA-binding domain superfamily/Winged helix DNA-binding domain"/>
    <property type="match status" value="1"/>
</dbReference>
<evidence type="ECO:0000256" key="2">
    <source>
        <dbReference type="ARBA" id="ARBA00023015"/>
    </source>
</evidence>
<comment type="caution">
    <text evidence="6">The sequence shown here is derived from an EMBL/GenBank/DDBJ whole genome shotgun (WGS) entry which is preliminary data.</text>
</comment>
<dbReference type="RefSeq" id="WP_049784148.1">
    <property type="nucleotide sequence ID" value="NZ_CABMMS010000001.1"/>
</dbReference>
<gene>
    <name evidence="6" type="ORF">C1877_01565</name>
</gene>
<dbReference type="InterPro" id="IPR005119">
    <property type="entry name" value="LysR_subst-bd"/>
</dbReference>